<dbReference type="InterPro" id="IPR003591">
    <property type="entry name" value="Leu-rich_rpt_typical-subtyp"/>
</dbReference>
<evidence type="ECO:0000259" key="4">
    <source>
        <dbReference type="Pfam" id="PF25344"/>
    </source>
</evidence>
<feature type="domain" description="PIF1/LRR1 pleckstrin homology" evidence="4">
    <location>
        <begin position="1"/>
        <end position="108"/>
    </location>
</feature>
<proteinExistence type="predicted"/>
<keyword evidence="2" id="KW-0677">Repeat</keyword>
<dbReference type="Proteomes" id="UP000270296">
    <property type="component" value="Unassembled WGS sequence"/>
</dbReference>
<keyword evidence="1" id="KW-0433">Leucine-rich repeat</keyword>
<dbReference type="OrthoDB" id="17912at2759"/>
<dbReference type="AlphaFoldDB" id="A0A183IEG9"/>
<evidence type="ECO:0000313" key="6">
    <source>
        <dbReference type="Proteomes" id="UP000270296"/>
    </source>
</evidence>
<evidence type="ECO:0000256" key="3">
    <source>
        <dbReference type="ARBA" id="ARBA00023242"/>
    </source>
</evidence>
<evidence type="ECO:0000313" key="5">
    <source>
        <dbReference type="EMBL" id="VDO96208.1"/>
    </source>
</evidence>
<name>A0A183IEG9_9BILA</name>
<accession>A0A183IEG9</accession>
<dbReference type="InterPro" id="IPR057437">
    <property type="entry name" value="PIF1/LRR1_PH"/>
</dbReference>
<dbReference type="PANTHER" id="PTHR45712">
    <property type="entry name" value="AGAP008170-PA"/>
    <property type="match status" value="1"/>
</dbReference>
<reference evidence="7" key="1">
    <citation type="submission" date="2016-06" db="UniProtKB">
        <authorList>
            <consortium name="WormBaseParasite"/>
        </authorList>
    </citation>
    <scope>IDENTIFICATION</scope>
</reference>
<protein>
    <submittedName>
        <fullName evidence="7">Leucine-rich repeat-containing protein 15-like</fullName>
    </submittedName>
</protein>
<dbReference type="EMBL" id="UZAM01007046">
    <property type="protein sequence ID" value="VDO96208.1"/>
    <property type="molecule type" value="Genomic_DNA"/>
</dbReference>
<reference evidence="5 6" key="2">
    <citation type="submission" date="2018-11" db="EMBL/GenBank/DDBJ databases">
        <authorList>
            <consortium name="Pathogen Informatics"/>
        </authorList>
    </citation>
    <scope>NUCLEOTIDE SEQUENCE [LARGE SCALE GENOMIC DNA]</scope>
</reference>
<evidence type="ECO:0000313" key="7">
    <source>
        <dbReference type="WBParaSite" id="SBAD_0000211301-mRNA-1"/>
    </source>
</evidence>
<dbReference type="InterPro" id="IPR050333">
    <property type="entry name" value="SLRP"/>
</dbReference>
<dbReference type="SMART" id="SM00369">
    <property type="entry name" value="LRR_TYP"/>
    <property type="match status" value="5"/>
</dbReference>
<dbReference type="PROSITE" id="PS51450">
    <property type="entry name" value="LRR"/>
    <property type="match status" value="1"/>
</dbReference>
<keyword evidence="6" id="KW-1185">Reference proteome</keyword>
<dbReference type="InterPro" id="IPR032675">
    <property type="entry name" value="LRR_dom_sf"/>
</dbReference>
<dbReference type="InterPro" id="IPR001611">
    <property type="entry name" value="Leu-rich_rpt"/>
</dbReference>
<keyword evidence="3" id="KW-0539">Nucleus</keyword>
<dbReference type="Gene3D" id="3.80.10.10">
    <property type="entry name" value="Ribonuclease Inhibitor"/>
    <property type="match status" value="1"/>
</dbReference>
<dbReference type="Pfam" id="PF25344">
    <property type="entry name" value="PH_LRR1"/>
    <property type="match status" value="1"/>
</dbReference>
<dbReference type="Pfam" id="PF13855">
    <property type="entry name" value="LRR_8"/>
    <property type="match status" value="1"/>
</dbReference>
<evidence type="ECO:0000256" key="1">
    <source>
        <dbReference type="ARBA" id="ARBA00022614"/>
    </source>
</evidence>
<gene>
    <name evidence="5" type="ORF">SBAD_LOCUS2013</name>
</gene>
<dbReference type="PANTHER" id="PTHR45712:SF22">
    <property type="entry name" value="INSULIN-LIKE GROWTH FACTOR-BINDING PROTEIN COMPLEX ACID LABILE SUBUNIT"/>
    <property type="match status" value="1"/>
</dbReference>
<dbReference type="WBParaSite" id="SBAD_0000211301-mRNA-1">
    <property type="protein sequence ID" value="SBAD_0000211301-mRNA-1"/>
    <property type="gene ID" value="SBAD_0000211301"/>
</dbReference>
<dbReference type="Pfam" id="PF00560">
    <property type="entry name" value="LRR_1"/>
    <property type="match status" value="1"/>
</dbReference>
<sequence>MKLPCYVEIKSSSGGQGRPAQAILALKNNNKNEVQLVVYFANKPFKFYDVKKLHTVFERFVIGGKAGLYFESLGTYLFISKADPVALKKLLSVLKSIITGRHVAIEDLSSSRLSVKRKDFENLRKSMIITSRAEYPFDSSLPPYLELFQANFCRLSRFDNRILNLSQLRFLDLSNNSLGHDLSCIKFGQLENLRELKLADNRILSLPESFFTSLPRGLINLCLSNNLLTTVHPSLFSISLVHLDLSRNLISALPEEIVKVRYSLRYLNVANNLLTRFHFGIFHLNAVYIDIVGNPFDTSKILDESDHFLPSLLHYTAKAVKDAKLVLPFLPPRCRDALNDCPVCDVCGKACVPGTMTKLYGSRRLACYVTFNLPDGLTYGGGAAWRGSYGSCSELLTVYGGVPIGSSIFPYSSLAPKMMPLDHGRLADQFPRSESCRKFLIFLVNRFFGSS</sequence>
<evidence type="ECO:0000256" key="2">
    <source>
        <dbReference type="ARBA" id="ARBA00022737"/>
    </source>
</evidence>
<organism evidence="7">
    <name type="scientific">Soboliphyme baturini</name>
    <dbReference type="NCBI Taxonomy" id="241478"/>
    <lineage>
        <taxon>Eukaryota</taxon>
        <taxon>Metazoa</taxon>
        <taxon>Ecdysozoa</taxon>
        <taxon>Nematoda</taxon>
        <taxon>Enoplea</taxon>
        <taxon>Dorylaimia</taxon>
        <taxon>Dioctophymatida</taxon>
        <taxon>Dioctophymatoidea</taxon>
        <taxon>Soboliphymatidae</taxon>
        <taxon>Soboliphyme</taxon>
    </lineage>
</organism>
<dbReference type="SUPFAM" id="SSF52058">
    <property type="entry name" value="L domain-like"/>
    <property type="match status" value="1"/>
</dbReference>